<comment type="caution">
    <text evidence="2">The sequence shown here is derived from an EMBL/GenBank/DDBJ whole genome shotgun (WGS) entry which is preliminary data.</text>
</comment>
<dbReference type="OrthoDB" id="8443918at2"/>
<dbReference type="AlphaFoldDB" id="A0A4U3M510"/>
<dbReference type="PANTHER" id="PTHR33169:SF27">
    <property type="entry name" value="TRANSCRIPTIONAL REGULATOR PADR FAMILY PROTEIN"/>
    <property type="match status" value="1"/>
</dbReference>
<dbReference type="Gene3D" id="1.10.10.10">
    <property type="entry name" value="Winged helix-like DNA-binding domain superfamily/Winged helix DNA-binding domain"/>
    <property type="match status" value="1"/>
</dbReference>
<dbReference type="InterPro" id="IPR036390">
    <property type="entry name" value="WH_DNA-bd_sf"/>
</dbReference>
<name>A0A4U3M510_9ACTN</name>
<protein>
    <submittedName>
        <fullName evidence="2">PadR family transcriptional regulator</fullName>
    </submittedName>
</protein>
<dbReference type="InterPro" id="IPR052509">
    <property type="entry name" value="Metal_resp_DNA-bind_regulator"/>
</dbReference>
<dbReference type="EMBL" id="SZPZ01000001">
    <property type="protein sequence ID" value="TKK82994.1"/>
    <property type="molecule type" value="Genomic_DNA"/>
</dbReference>
<dbReference type="PANTHER" id="PTHR33169">
    <property type="entry name" value="PADR-FAMILY TRANSCRIPTIONAL REGULATOR"/>
    <property type="match status" value="1"/>
</dbReference>
<evidence type="ECO:0000313" key="2">
    <source>
        <dbReference type="EMBL" id="TKK82994.1"/>
    </source>
</evidence>
<organism evidence="2 3">
    <name type="scientific">Kribbella jiaozuonensis</name>
    <dbReference type="NCBI Taxonomy" id="2575441"/>
    <lineage>
        <taxon>Bacteria</taxon>
        <taxon>Bacillati</taxon>
        <taxon>Actinomycetota</taxon>
        <taxon>Actinomycetes</taxon>
        <taxon>Propionibacteriales</taxon>
        <taxon>Kribbellaceae</taxon>
        <taxon>Kribbella</taxon>
    </lineage>
</organism>
<dbReference type="InterPro" id="IPR036388">
    <property type="entry name" value="WH-like_DNA-bd_sf"/>
</dbReference>
<feature type="domain" description="Transcription regulator PadR N-terminal" evidence="1">
    <location>
        <begin position="29"/>
        <end position="105"/>
    </location>
</feature>
<evidence type="ECO:0000313" key="3">
    <source>
        <dbReference type="Proteomes" id="UP000305836"/>
    </source>
</evidence>
<dbReference type="SUPFAM" id="SSF46785">
    <property type="entry name" value="Winged helix' DNA-binding domain"/>
    <property type="match status" value="1"/>
</dbReference>
<dbReference type="Pfam" id="PF03551">
    <property type="entry name" value="PadR"/>
    <property type="match status" value="1"/>
</dbReference>
<keyword evidence="3" id="KW-1185">Reference proteome</keyword>
<gene>
    <name evidence="2" type="ORF">FDA38_09720</name>
</gene>
<evidence type="ECO:0000259" key="1">
    <source>
        <dbReference type="Pfam" id="PF03551"/>
    </source>
</evidence>
<sequence length="209" mass="23561">MGSSYIATSYFAPYAEGVTFRRSPLALAILGLLENGPMHPYGIQRLIKQWGKDQVVNVGQRTSLYRMIVRLEEAGLLTAGAVEQDERYPERTVYHLTDEGRKVCREWLAEILTTPRNEFPEFPAGLSFVMLLTPETAGELLSQRRESLTKRIAELHLELRSEVDGQPIPRFALLETEYQVAVAIAEAKWIDGVLHDLHTGKLTWTPGPV</sequence>
<dbReference type="InterPro" id="IPR005149">
    <property type="entry name" value="Tscrpt_reg_PadR_N"/>
</dbReference>
<proteinExistence type="predicted"/>
<dbReference type="Proteomes" id="UP000305836">
    <property type="component" value="Unassembled WGS sequence"/>
</dbReference>
<reference evidence="2 3" key="1">
    <citation type="submission" date="2019-04" db="EMBL/GenBank/DDBJ databases">
        <title>Kribbella sp. NEAU-THZ 27 nov., a novel actinomycete isolated from soil.</title>
        <authorList>
            <person name="Duan L."/>
        </authorList>
    </citation>
    <scope>NUCLEOTIDE SEQUENCE [LARGE SCALE GENOMIC DNA]</scope>
    <source>
        <strain evidence="3">NEAU-THZ27</strain>
    </source>
</reference>
<accession>A0A4U3M510</accession>